<dbReference type="InterPro" id="IPR012346">
    <property type="entry name" value="p53/RUNT-type_TF_DNA-bd_sf"/>
</dbReference>
<dbReference type="GO" id="GO:0000981">
    <property type="term" value="F:DNA-binding transcription factor activity, RNA polymerase II-specific"/>
    <property type="evidence" value="ECO:0007669"/>
    <property type="project" value="TreeGrafter"/>
</dbReference>
<dbReference type="InterPro" id="IPR000040">
    <property type="entry name" value="AML1_Runt"/>
</dbReference>
<accession>A0A6P7U308</accession>
<evidence type="ECO:0000256" key="3">
    <source>
        <dbReference type="ARBA" id="ARBA00023163"/>
    </source>
</evidence>
<evidence type="ECO:0000259" key="5">
    <source>
        <dbReference type="PROSITE" id="PS51062"/>
    </source>
</evidence>
<feature type="domain" description="Runt" evidence="5">
    <location>
        <begin position="9"/>
        <end position="138"/>
    </location>
</feature>
<dbReference type="GO" id="GO:0005634">
    <property type="term" value="C:nucleus"/>
    <property type="evidence" value="ECO:0007669"/>
    <property type="project" value="UniProtKB-SubCell"/>
</dbReference>
<keyword evidence="3" id="KW-0804">Transcription</keyword>
<dbReference type="Proteomes" id="UP000515154">
    <property type="component" value="Unplaced"/>
</dbReference>
<evidence type="ECO:0000256" key="4">
    <source>
        <dbReference type="ARBA" id="ARBA00023242"/>
    </source>
</evidence>
<keyword evidence="2" id="KW-0805">Transcription regulation</keyword>
<evidence type="ECO:0000313" key="6">
    <source>
        <dbReference type="Proteomes" id="UP000515154"/>
    </source>
</evidence>
<protein>
    <submittedName>
        <fullName evidence="7">Segmentation protein Runt-like</fullName>
    </submittedName>
</protein>
<evidence type="ECO:0000256" key="2">
    <source>
        <dbReference type="ARBA" id="ARBA00023015"/>
    </source>
</evidence>
<reference evidence="7" key="1">
    <citation type="submission" date="2025-08" db="UniProtKB">
        <authorList>
            <consortium name="RefSeq"/>
        </authorList>
    </citation>
    <scope>IDENTIFICATION</scope>
</reference>
<dbReference type="RefSeq" id="XP_029655281.1">
    <property type="nucleotide sequence ID" value="XM_029799421.2"/>
</dbReference>
<dbReference type="GO" id="GO:0000978">
    <property type="term" value="F:RNA polymerase II cis-regulatory region sequence-specific DNA binding"/>
    <property type="evidence" value="ECO:0007669"/>
    <property type="project" value="TreeGrafter"/>
</dbReference>
<keyword evidence="6" id="KW-1185">Reference proteome</keyword>
<dbReference type="Gene3D" id="2.60.40.720">
    <property type="match status" value="1"/>
</dbReference>
<evidence type="ECO:0000313" key="7">
    <source>
        <dbReference type="RefSeq" id="XP_029655281.1"/>
    </source>
</evidence>
<sequence>MDSESFPPLKASRNDETNEKLTCIGSTAFQCTVLPQHWRSNKSLPTPFKIMTGTTNIENGIKVSVAAGNEDYPSAELRNSTAIVKNGVAKFNDLRFIGRSGRGKMFNLTVTVFTLPPHILIYQKAIKITVDGPRDPRTKNS</sequence>
<dbReference type="PROSITE" id="PS51062">
    <property type="entry name" value="RUNT"/>
    <property type="match status" value="1"/>
</dbReference>
<dbReference type="PANTHER" id="PTHR11950">
    <property type="entry name" value="RUNT RELATED"/>
    <property type="match status" value="1"/>
</dbReference>
<dbReference type="GO" id="GO:0005524">
    <property type="term" value="F:ATP binding"/>
    <property type="evidence" value="ECO:0007669"/>
    <property type="project" value="InterPro"/>
</dbReference>
<dbReference type="InterPro" id="IPR008967">
    <property type="entry name" value="p53-like_TF_DNA-bd_sf"/>
</dbReference>
<keyword evidence="4" id="KW-0539">Nucleus</keyword>
<evidence type="ECO:0000256" key="1">
    <source>
        <dbReference type="ARBA" id="ARBA00004123"/>
    </source>
</evidence>
<dbReference type="SUPFAM" id="SSF49417">
    <property type="entry name" value="p53-like transcription factors"/>
    <property type="match status" value="1"/>
</dbReference>
<dbReference type="KEGG" id="osn:115228987"/>
<organism evidence="6 7">
    <name type="scientific">Octopus sinensis</name>
    <name type="common">East Asian common octopus</name>
    <dbReference type="NCBI Taxonomy" id="2607531"/>
    <lineage>
        <taxon>Eukaryota</taxon>
        <taxon>Metazoa</taxon>
        <taxon>Spiralia</taxon>
        <taxon>Lophotrochozoa</taxon>
        <taxon>Mollusca</taxon>
        <taxon>Cephalopoda</taxon>
        <taxon>Coleoidea</taxon>
        <taxon>Octopodiformes</taxon>
        <taxon>Octopoda</taxon>
        <taxon>Incirrata</taxon>
        <taxon>Octopodidae</taxon>
        <taxon>Octopus</taxon>
    </lineage>
</organism>
<gene>
    <name evidence="7" type="primary">LOC115228987</name>
</gene>
<dbReference type="Pfam" id="PF00853">
    <property type="entry name" value="Runt"/>
    <property type="match status" value="1"/>
</dbReference>
<comment type="subcellular location">
    <subcellularLocation>
        <location evidence="1">Nucleus</location>
    </subcellularLocation>
</comment>
<dbReference type="PRINTS" id="PR00967">
    <property type="entry name" value="ONCOGENEAML1"/>
</dbReference>
<name>A0A6P7U308_9MOLL</name>
<proteinExistence type="predicted"/>
<dbReference type="InterPro" id="IPR013524">
    <property type="entry name" value="Runt_dom"/>
</dbReference>
<dbReference type="AlphaFoldDB" id="A0A6P7U308"/>
<dbReference type="PANTHER" id="PTHR11950:SF31">
    <property type="entry name" value="SEGMENTATION PROTEIN RUNT"/>
    <property type="match status" value="1"/>
</dbReference>